<dbReference type="Proteomes" id="UP000054383">
    <property type="component" value="Unassembled WGS sequence"/>
</dbReference>
<evidence type="ECO:0008006" key="4">
    <source>
        <dbReference type="Google" id="ProtNLM"/>
    </source>
</evidence>
<gene>
    <name evidence="2" type="ORF">PISL3812_07927</name>
</gene>
<dbReference type="AlphaFoldDB" id="A0A0U1M742"/>
<keyword evidence="3" id="KW-1185">Reference proteome</keyword>
<keyword evidence="1" id="KW-0732">Signal</keyword>
<evidence type="ECO:0000313" key="2">
    <source>
        <dbReference type="EMBL" id="CRG90881.1"/>
    </source>
</evidence>
<organism evidence="2 3">
    <name type="scientific">Talaromyces islandicus</name>
    <name type="common">Penicillium islandicum</name>
    <dbReference type="NCBI Taxonomy" id="28573"/>
    <lineage>
        <taxon>Eukaryota</taxon>
        <taxon>Fungi</taxon>
        <taxon>Dikarya</taxon>
        <taxon>Ascomycota</taxon>
        <taxon>Pezizomycotina</taxon>
        <taxon>Eurotiomycetes</taxon>
        <taxon>Eurotiomycetidae</taxon>
        <taxon>Eurotiales</taxon>
        <taxon>Trichocomaceae</taxon>
        <taxon>Talaromyces</taxon>
        <taxon>Talaromyces sect. Islandici</taxon>
    </lineage>
</organism>
<dbReference type="OMA" id="ARHETWA"/>
<evidence type="ECO:0000313" key="3">
    <source>
        <dbReference type="Proteomes" id="UP000054383"/>
    </source>
</evidence>
<dbReference type="STRING" id="28573.A0A0U1M742"/>
<sequence length="366" mass="40128">MTSFLAAGLVLIAGITALPTTGPHNPRVSRDLDTISDAVPGESPLFATYLGKKTPLKPKYLKSIPATEPAGPDVSSLNDDNLFQNLLSAEWAIYSFYQQGAEAFSTEDFTKLGLPNTTYDRIQQIRDNEAGHIRIFQDNISNRSLKPGPCQYNYGFDNNAEKFLAIQVLLEISSMAFLTGLIEQAKLTATKSVLVAIAETESRHNSWALIDVWKVNPFAGPSDTVYPYANQVLDLTNPFIVSGSCPKENPPYPSPNQHLPTLKFARNSTTGHPGSPIQFTFPDKANQPTFENDKEYHAVYFHGVKNVTMPFDTTRKTSRIPKEFDPQTGLIMAVIASEPGAPTKETVVAGPLILLQQPDALTLLDS</sequence>
<dbReference type="InterPro" id="IPR009078">
    <property type="entry name" value="Ferritin-like_SF"/>
</dbReference>
<feature type="chain" id="PRO_5006711621" description="Protein rds1" evidence="1">
    <location>
        <begin position="18"/>
        <end position="366"/>
    </location>
</feature>
<dbReference type="EMBL" id="CVMT01000008">
    <property type="protein sequence ID" value="CRG90881.1"/>
    <property type="molecule type" value="Genomic_DNA"/>
</dbReference>
<evidence type="ECO:0000256" key="1">
    <source>
        <dbReference type="SAM" id="SignalP"/>
    </source>
</evidence>
<dbReference type="Pfam" id="PF13668">
    <property type="entry name" value="Ferritin_2"/>
    <property type="match status" value="1"/>
</dbReference>
<feature type="signal peptide" evidence="1">
    <location>
        <begin position="1"/>
        <end position="17"/>
    </location>
</feature>
<proteinExistence type="predicted"/>
<dbReference type="CDD" id="cd00657">
    <property type="entry name" value="Ferritin_like"/>
    <property type="match status" value="1"/>
</dbReference>
<name>A0A0U1M742_TALIS</name>
<dbReference type="OrthoDB" id="1001765at2759"/>
<protein>
    <recommendedName>
        <fullName evidence="4">Protein rds1</fullName>
    </recommendedName>
</protein>
<accession>A0A0U1M742</accession>
<reference evidence="2 3" key="1">
    <citation type="submission" date="2015-04" db="EMBL/GenBank/DDBJ databases">
        <authorList>
            <person name="Syromyatnikov M.Y."/>
            <person name="Popov V.N."/>
        </authorList>
    </citation>
    <scope>NUCLEOTIDE SEQUENCE [LARGE SCALE GENOMIC DNA]</scope>
    <source>
        <strain evidence="2">WF-38-12</strain>
    </source>
</reference>
<dbReference type="SUPFAM" id="SSF47240">
    <property type="entry name" value="Ferritin-like"/>
    <property type="match status" value="1"/>
</dbReference>